<keyword evidence="3" id="KW-1185">Reference proteome</keyword>
<name>A0A147KLT1_THECS</name>
<sequence length="196" mass="22230">MARRPGLRETTFDRRQGSRATKRKVLVVCEGETEFSYFEGLTESDLPDVDVVLRPEKSRKGPQKDRVIAHAREARSKAAYSAVWAVFDADGENVRGLCEEAETAEINTAVSNPTFEVWLILHLRDRVKARTAAELQRELKKLLPQWSKGAGTKFHHFAKGLPDACKRARQYPDYQLPSTQVWRLMADICQSPQSTS</sequence>
<feature type="compositionally biased region" description="Basic and acidic residues" evidence="1">
    <location>
        <begin position="1"/>
        <end position="16"/>
    </location>
</feature>
<reference evidence="3" key="1">
    <citation type="journal article" date="2017" name="Acta Aliment.">
        <title>Plant polysaccharide degrading enzyme system of Thermpbifida cellulosilytica TB100 revealed by de novo genome project data.</title>
        <authorList>
            <person name="Toth A."/>
            <person name="Baka E."/>
            <person name="Luzics S."/>
            <person name="Bata-Vidacs I."/>
            <person name="Nagy I."/>
            <person name="Balint B."/>
            <person name="Herceg R."/>
            <person name="Olasz F."/>
            <person name="Wilk T."/>
            <person name="Nagy T."/>
            <person name="Kriszt B."/>
            <person name="Nagy I."/>
            <person name="Kukolya J."/>
        </authorList>
    </citation>
    <scope>NUCLEOTIDE SEQUENCE [LARGE SCALE GENOMIC DNA]</scope>
    <source>
        <strain evidence="3">TB100</strain>
    </source>
</reference>
<evidence type="ECO:0008006" key="4">
    <source>
        <dbReference type="Google" id="ProtNLM"/>
    </source>
</evidence>
<evidence type="ECO:0000313" key="2">
    <source>
        <dbReference type="EMBL" id="KUP98246.1"/>
    </source>
</evidence>
<dbReference type="InterPro" id="IPR025591">
    <property type="entry name" value="RloB"/>
</dbReference>
<dbReference type="AlphaFoldDB" id="A0A147KLT1"/>
<proteinExistence type="predicted"/>
<dbReference type="EMBL" id="LGEM01000012">
    <property type="protein sequence ID" value="KUP98246.1"/>
    <property type="molecule type" value="Genomic_DNA"/>
</dbReference>
<protein>
    <recommendedName>
        <fullName evidence="4">RloB-like protein</fullName>
    </recommendedName>
</protein>
<evidence type="ECO:0000313" key="3">
    <source>
        <dbReference type="Proteomes" id="UP000074382"/>
    </source>
</evidence>
<dbReference type="STRING" id="665004.AC529_02035"/>
<organism evidence="2 3">
    <name type="scientific">Thermobifida cellulosilytica TB100</name>
    <dbReference type="NCBI Taxonomy" id="665004"/>
    <lineage>
        <taxon>Bacteria</taxon>
        <taxon>Bacillati</taxon>
        <taxon>Actinomycetota</taxon>
        <taxon>Actinomycetes</taxon>
        <taxon>Streptosporangiales</taxon>
        <taxon>Nocardiopsidaceae</taxon>
        <taxon>Thermobifida</taxon>
    </lineage>
</organism>
<dbReference type="Pfam" id="PF13707">
    <property type="entry name" value="RloB"/>
    <property type="match status" value="1"/>
</dbReference>
<dbReference type="PATRIC" id="fig|665004.4.peg.929"/>
<evidence type="ECO:0000256" key="1">
    <source>
        <dbReference type="SAM" id="MobiDB-lite"/>
    </source>
</evidence>
<gene>
    <name evidence="2" type="ORF">AC529_02035</name>
</gene>
<accession>A0A147KLT1</accession>
<feature type="region of interest" description="Disordered" evidence="1">
    <location>
        <begin position="1"/>
        <end position="20"/>
    </location>
</feature>
<comment type="caution">
    <text evidence="2">The sequence shown here is derived from an EMBL/GenBank/DDBJ whole genome shotgun (WGS) entry which is preliminary data.</text>
</comment>
<dbReference type="Proteomes" id="UP000074382">
    <property type="component" value="Unassembled WGS sequence"/>
</dbReference>